<dbReference type="Pfam" id="PF01138">
    <property type="entry name" value="RNase_PH"/>
    <property type="match status" value="2"/>
</dbReference>
<dbReference type="InterPro" id="IPR004087">
    <property type="entry name" value="KH_dom"/>
</dbReference>
<dbReference type="Pfam" id="PF00575">
    <property type="entry name" value="S1"/>
    <property type="match status" value="1"/>
</dbReference>
<dbReference type="GO" id="GO:0006396">
    <property type="term" value="P:RNA processing"/>
    <property type="evidence" value="ECO:0007669"/>
    <property type="project" value="InterPro"/>
</dbReference>
<dbReference type="Gene3D" id="3.30.1370.10">
    <property type="entry name" value="K Homology domain, type 1"/>
    <property type="match status" value="1"/>
</dbReference>
<protein>
    <recommendedName>
        <fullName evidence="7">Polyribonucleotide nucleotidyltransferase</fullName>
        <ecNumber evidence="7">2.7.7.8</ecNumber>
    </recommendedName>
    <alternativeName>
        <fullName evidence="7">Polynucleotide phosphorylase</fullName>
        <shortName evidence="7">PNPase</shortName>
    </alternativeName>
</protein>
<dbReference type="FunFam" id="3.30.230.70:FF:000001">
    <property type="entry name" value="Polyribonucleotide nucleotidyltransferase"/>
    <property type="match status" value="1"/>
</dbReference>
<dbReference type="NCBIfam" id="TIGR03591">
    <property type="entry name" value="polynuc_phos"/>
    <property type="match status" value="1"/>
</dbReference>
<evidence type="ECO:0000313" key="10">
    <source>
        <dbReference type="Proteomes" id="UP000663859"/>
    </source>
</evidence>
<evidence type="ECO:0000256" key="1">
    <source>
        <dbReference type="ARBA" id="ARBA00007404"/>
    </source>
</evidence>
<dbReference type="SUPFAM" id="SSF50249">
    <property type="entry name" value="Nucleic acid-binding proteins"/>
    <property type="match status" value="1"/>
</dbReference>
<evidence type="ECO:0000256" key="3">
    <source>
        <dbReference type="ARBA" id="ARBA00022679"/>
    </source>
</evidence>
<evidence type="ECO:0000256" key="7">
    <source>
        <dbReference type="HAMAP-Rule" id="MF_01595"/>
    </source>
</evidence>
<dbReference type="InterPro" id="IPR036612">
    <property type="entry name" value="KH_dom_type_1_sf"/>
</dbReference>
<dbReference type="SUPFAM" id="SSF55666">
    <property type="entry name" value="Ribonuclease PH domain 2-like"/>
    <property type="match status" value="2"/>
</dbReference>
<keyword evidence="2 7" id="KW-0963">Cytoplasm</keyword>
<feature type="domain" description="S1 motif" evidence="8">
    <location>
        <begin position="644"/>
        <end position="712"/>
    </location>
</feature>
<dbReference type="SMART" id="SM00316">
    <property type="entry name" value="S1"/>
    <property type="match status" value="1"/>
</dbReference>
<keyword evidence="3 7" id="KW-0808">Transferase</keyword>
<dbReference type="PANTHER" id="PTHR11252:SF0">
    <property type="entry name" value="POLYRIBONUCLEOTIDE NUCLEOTIDYLTRANSFERASE 1, MITOCHONDRIAL"/>
    <property type="match status" value="1"/>
</dbReference>
<organism evidence="9 10">
    <name type="scientific">Candidatus Methylacidithermus pantelleriae</name>
    <dbReference type="NCBI Taxonomy" id="2744239"/>
    <lineage>
        <taxon>Bacteria</taxon>
        <taxon>Pseudomonadati</taxon>
        <taxon>Verrucomicrobiota</taxon>
        <taxon>Methylacidiphilae</taxon>
        <taxon>Methylacidiphilales</taxon>
        <taxon>Methylacidiphilaceae</taxon>
        <taxon>Candidatus Methylacidithermus</taxon>
    </lineage>
</organism>
<evidence type="ECO:0000256" key="2">
    <source>
        <dbReference type="ARBA" id="ARBA00022490"/>
    </source>
</evidence>
<dbReference type="InterPro" id="IPR027408">
    <property type="entry name" value="PNPase/RNase_PH_dom_sf"/>
</dbReference>
<dbReference type="FunFam" id="3.30.1370.10:FF:000001">
    <property type="entry name" value="Polyribonucleotide nucleotidyltransferase"/>
    <property type="match status" value="1"/>
</dbReference>
<keyword evidence="5 7" id="KW-0460">Magnesium</keyword>
<dbReference type="Pfam" id="PF03725">
    <property type="entry name" value="RNase_PH_C"/>
    <property type="match status" value="1"/>
</dbReference>
<dbReference type="AlphaFoldDB" id="A0A8J2FNG5"/>
<dbReference type="GO" id="GO:0005829">
    <property type="term" value="C:cytosol"/>
    <property type="evidence" value="ECO:0007669"/>
    <property type="project" value="TreeGrafter"/>
</dbReference>
<comment type="catalytic activity">
    <reaction evidence="7">
        <text>RNA(n+1) + phosphate = RNA(n) + a ribonucleoside 5'-diphosphate</text>
        <dbReference type="Rhea" id="RHEA:22096"/>
        <dbReference type="Rhea" id="RHEA-COMP:14527"/>
        <dbReference type="Rhea" id="RHEA-COMP:17342"/>
        <dbReference type="ChEBI" id="CHEBI:43474"/>
        <dbReference type="ChEBI" id="CHEBI:57930"/>
        <dbReference type="ChEBI" id="CHEBI:140395"/>
        <dbReference type="EC" id="2.7.7.8"/>
    </reaction>
</comment>
<dbReference type="InterPro" id="IPR012162">
    <property type="entry name" value="PNPase"/>
</dbReference>
<dbReference type="FunFam" id="2.40.50.140:FF:000189">
    <property type="entry name" value="Polyribonucleotide nucleotidyltransferase, putative"/>
    <property type="match status" value="1"/>
</dbReference>
<keyword evidence="6 7" id="KW-0694">RNA-binding</keyword>
<dbReference type="Pfam" id="PF00013">
    <property type="entry name" value="KH_1"/>
    <property type="match status" value="1"/>
</dbReference>
<dbReference type="Gene3D" id="3.30.230.70">
    <property type="entry name" value="GHMP Kinase, N-terminal domain"/>
    <property type="match status" value="2"/>
</dbReference>
<evidence type="ECO:0000259" key="8">
    <source>
        <dbReference type="PROSITE" id="PS50126"/>
    </source>
</evidence>
<evidence type="ECO:0000256" key="5">
    <source>
        <dbReference type="ARBA" id="ARBA00022842"/>
    </source>
</evidence>
<name>A0A8J2FNG5_9BACT</name>
<dbReference type="CDD" id="cd02393">
    <property type="entry name" value="KH-I_PNPase"/>
    <property type="match status" value="1"/>
</dbReference>
<dbReference type="GO" id="GO:0004654">
    <property type="term" value="F:polyribonucleotide nucleotidyltransferase activity"/>
    <property type="evidence" value="ECO:0007669"/>
    <property type="project" value="UniProtKB-UniRule"/>
</dbReference>
<dbReference type="InterPro" id="IPR001247">
    <property type="entry name" value="ExoRNase_PH_dom1"/>
</dbReference>
<dbReference type="NCBIfam" id="NF008805">
    <property type="entry name" value="PRK11824.1"/>
    <property type="match status" value="1"/>
</dbReference>
<dbReference type="HAMAP" id="MF_01595">
    <property type="entry name" value="PNPase"/>
    <property type="match status" value="1"/>
</dbReference>
<comment type="subcellular location">
    <subcellularLocation>
        <location evidence="7">Cytoplasm</location>
    </subcellularLocation>
</comment>
<dbReference type="InterPro" id="IPR015847">
    <property type="entry name" value="ExoRNase_PH_dom2"/>
</dbReference>
<reference evidence="9" key="1">
    <citation type="submission" date="2021-02" db="EMBL/GenBank/DDBJ databases">
        <authorList>
            <person name="Cremers G."/>
            <person name="Picone N."/>
        </authorList>
    </citation>
    <scope>NUCLEOTIDE SEQUENCE</scope>
    <source>
        <strain evidence="9">PQ17</strain>
    </source>
</reference>
<dbReference type="InterPro" id="IPR012340">
    <property type="entry name" value="NA-bd_OB-fold"/>
</dbReference>
<dbReference type="SMART" id="SM00322">
    <property type="entry name" value="KH"/>
    <property type="match status" value="1"/>
</dbReference>
<dbReference type="PANTHER" id="PTHR11252">
    <property type="entry name" value="POLYRIBONUCLEOTIDE NUCLEOTIDYLTRANSFERASE"/>
    <property type="match status" value="1"/>
</dbReference>
<dbReference type="GO" id="GO:0003723">
    <property type="term" value="F:RNA binding"/>
    <property type="evidence" value="ECO:0007669"/>
    <property type="project" value="UniProtKB-UniRule"/>
</dbReference>
<dbReference type="PROSITE" id="PS50084">
    <property type="entry name" value="KH_TYPE_1"/>
    <property type="match status" value="1"/>
</dbReference>
<proteinExistence type="inferred from homology"/>
<keyword evidence="4 7" id="KW-0548">Nucleotidyltransferase</keyword>
<dbReference type="InterPro" id="IPR004088">
    <property type="entry name" value="KH_dom_type_1"/>
</dbReference>
<dbReference type="SUPFAM" id="SSF54791">
    <property type="entry name" value="Eukaryotic type KH-domain (KH-domain type I)"/>
    <property type="match status" value="1"/>
</dbReference>
<keyword evidence="9" id="KW-0378">Hydrolase</keyword>
<evidence type="ECO:0000313" key="9">
    <source>
        <dbReference type="EMBL" id="CAF0692402.1"/>
    </source>
</evidence>
<dbReference type="Pfam" id="PF03726">
    <property type="entry name" value="PNPase"/>
    <property type="match status" value="1"/>
</dbReference>
<dbReference type="PROSITE" id="PS50126">
    <property type="entry name" value="S1"/>
    <property type="match status" value="1"/>
</dbReference>
<sequence>MGGSGLGTQTMGENVTTDGWVKVSKDFGPLSLTMETGKVARFADGAVMVTYGETMVLVTVVSADELTPGQNFLPLQVEYRERAAAAGKIPGSYFRREGRPSEKEILVSRMTDRPLRPLFPKGYFYETQVLSTLFSADGQNDPDILSINGASAALMISDIPFHGPLGAVRIGRVEGKWVVNPTHREREFSDLDLVYVGTKDRVLMIEGSALELPDEDFNQALEFAHSQILPVLELQWELVERVGKPKRSSVLFQARREVEEFLASMVEEELRQALFVHRKALRDQKVDELLEKSRTLVSQTFADASLAEIEEAFWAIAHRVFRQEVLQSGRRCDGRSPTEVRPLSGETGIFPRAHGSALFSRGETQVVCLATLASIREAQELDAYGGGESTKRFILHYNFPPFSTGEVRRITGQTRREVGHGALAERSLAGVIPSEVEFPYAIRVTAEVLESNGSTSMASVCGGTLSLMDAGVGLKAPVAGISIGLLTDYQGESLARYVLLTDIVGDEDHLGDMDFKLAGSRKGVTGFQLDLKLPGIPLELLQEAVLQARNARMQILEFMQNVLNEPRKELSRHAPRIETIKIHPDKIGLLIGPGGKTIKQIAAQTGAEINVEDDGTVMIYCPNADGMALAREMIEDLTGEIVVGEIYRGRVVGVKEFGCFVEIKGKGEGLVHISELSDVPVRRVEDVVRMGDEIWVKCIGIDERGRIKLSRKAALRDRRLVSPPGGSPKE</sequence>
<keyword evidence="10" id="KW-1185">Reference proteome</keyword>
<feature type="binding site" evidence="7">
    <location>
        <position position="514"/>
    </location>
    <ligand>
        <name>Mg(2+)</name>
        <dbReference type="ChEBI" id="CHEBI:18420"/>
    </ligand>
</feature>
<dbReference type="GO" id="GO:0006402">
    <property type="term" value="P:mRNA catabolic process"/>
    <property type="evidence" value="ECO:0007669"/>
    <property type="project" value="UniProtKB-UniRule"/>
</dbReference>
<dbReference type="EMBL" id="CAJNOB010000004">
    <property type="protein sequence ID" value="CAF0692402.1"/>
    <property type="molecule type" value="Genomic_DNA"/>
</dbReference>
<dbReference type="Gene3D" id="2.40.50.140">
    <property type="entry name" value="Nucleic acid-binding proteins"/>
    <property type="match status" value="1"/>
</dbReference>
<dbReference type="SUPFAM" id="SSF54211">
    <property type="entry name" value="Ribosomal protein S5 domain 2-like"/>
    <property type="match status" value="2"/>
</dbReference>
<dbReference type="InterPro" id="IPR036345">
    <property type="entry name" value="ExoRNase_PH_dom2_sf"/>
</dbReference>
<dbReference type="InterPro" id="IPR020568">
    <property type="entry name" value="Ribosomal_Su5_D2-typ_SF"/>
</dbReference>
<feature type="binding site" evidence="7">
    <location>
        <position position="508"/>
    </location>
    <ligand>
        <name>Mg(2+)</name>
        <dbReference type="ChEBI" id="CHEBI:18420"/>
    </ligand>
</feature>
<dbReference type="PIRSF" id="PIRSF005499">
    <property type="entry name" value="PNPase"/>
    <property type="match status" value="1"/>
</dbReference>
<dbReference type="CDD" id="cd11363">
    <property type="entry name" value="RNase_PH_PNPase_1"/>
    <property type="match status" value="1"/>
</dbReference>
<dbReference type="CDD" id="cd04472">
    <property type="entry name" value="S1_PNPase"/>
    <property type="match status" value="1"/>
</dbReference>
<dbReference type="CDD" id="cd11364">
    <property type="entry name" value="RNase_PH_PNPase_2"/>
    <property type="match status" value="1"/>
</dbReference>
<dbReference type="InterPro" id="IPR015848">
    <property type="entry name" value="PNPase_PH_RNA-bd_bac/org-type"/>
</dbReference>
<evidence type="ECO:0000256" key="6">
    <source>
        <dbReference type="ARBA" id="ARBA00022884"/>
    </source>
</evidence>
<dbReference type="Proteomes" id="UP000663859">
    <property type="component" value="Unassembled WGS sequence"/>
</dbReference>
<gene>
    <name evidence="7 9" type="primary">pnp</name>
    <name evidence="9" type="ORF">MPNT_120006</name>
</gene>
<keyword evidence="7" id="KW-0479">Metal-binding</keyword>
<evidence type="ECO:0000256" key="4">
    <source>
        <dbReference type="ARBA" id="ARBA00022695"/>
    </source>
</evidence>
<comment type="similarity">
    <text evidence="1 7">Belongs to the polyribonucleotide nucleotidyltransferase family.</text>
</comment>
<comment type="function">
    <text evidence="7">Involved in mRNA degradation. Catalyzes the phosphorolysis of single-stranded polyribonucleotides processively in the 3'- to 5'-direction.</text>
</comment>
<dbReference type="GO" id="GO:0000287">
    <property type="term" value="F:magnesium ion binding"/>
    <property type="evidence" value="ECO:0007669"/>
    <property type="project" value="UniProtKB-UniRule"/>
</dbReference>
<dbReference type="GO" id="GO:0000175">
    <property type="term" value="F:3'-5'-RNA exonuclease activity"/>
    <property type="evidence" value="ECO:0007669"/>
    <property type="project" value="TreeGrafter"/>
</dbReference>
<comment type="caution">
    <text evidence="9">The sequence shown here is derived from an EMBL/GenBank/DDBJ whole genome shotgun (WGS) entry which is preliminary data.</text>
</comment>
<dbReference type="InterPro" id="IPR003029">
    <property type="entry name" value="S1_domain"/>
</dbReference>
<dbReference type="EC" id="2.7.7.8" evidence="7"/>
<accession>A0A8J2FNG5</accession>
<comment type="cofactor">
    <cofactor evidence="7">
        <name>Mg(2+)</name>
        <dbReference type="ChEBI" id="CHEBI:18420"/>
    </cofactor>
</comment>